<evidence type="ECO:0000313" key="2">
    <source>
        <dbReference type="Proteomes" id="UP001153069"/>
    </source>
</evidence>
<accession>A0A9N8EUN0</accession>
<dbReference type="AlphaFoldDB" id="A0A9N8EUN0"/>
<reference evidence="1" key="1">
    <citation type="submission" date="2020-06" db="EMBL/GenBank/DDBJ databases">
        <authorList>
            <consortium name="Plant Systems Biology data submission"/>
        </authorList>
    </citation>
    <scope>NUCLEOTIDE SEQUENCE</scope>
    <source>
        <strain evidence="1">D6</strain>
    </source>
</reference>
<proteinExistence type="predicted"/>
<evidence type="ECO:0000313" key="1">
    <source>
        <dbReference type="EMBL" id="CAB9525856.1"/>
    </source>
</evidence>
<dbReference type="EMBL" id="CAICTM010001736">
    <property type="protein sequence ID" value="CAB9525856.1"/>
    <property type="molecule type" value="Genomic_DNA"/>
</dbReference>
<comment type="caution">
    <text evidence="1">The sequence shown here is derived from an EMBL/GenBank/DDBJ whole genome shotgun (WGS) entry which is preliminary data.</text>
</comment>
<dbReference type="Proteomes" id="UP001153069">
    <property type="component" value="Unassembled WGS sequence"/>
</dbReference>
<protein>
    <submittedName>
        <fullName evidence="1">Uncharacterized protein</fullName>
    </submittedName>
</protein>
<sequence length="94" mass="10098">MHDDDTFPGAAFAAAPSGARGSFGSPVVETTWLCPGQYTGTAGKGVVLRWFQWRWKAYSCKVLTMVPRPFVFQPHQPHGGVAGGFAEARLGAPF</sequence>
<name>A0A9N8EUN0_9STRA</name>
<gene>
    <name evidence="1" type="ORF">SEMRO_1738_G294510.1</name>
</gene>
<organism evidence="1 2">
    <name type="scientific">Seminavis robusta</name>
    <dbReference type="NCBI Taxonomy" id="568900"/>
    <lineage>
        <taxon>Eukaryota</taxon>
        <taxon>Sar</taxon>
        <taxon>Stramenopiles</taxon>
        <taxon>Ochrophyta</taxon>
        <taxon>Bacillariophyta</taxon>
        <taxon>Bacillariophyceae</taxon>
        <taxon>Bacillariophycidae</taxon>
        <taxon>Naviculales</taxon>
        <taxon>Naviculaceae</taxon>
        <taxon>Seminavis</taxon>
    </lineage>
</organism>
<keyword evidence="2" id="KW-1185">Reference proteome</keyword>